<comment type="subunit">
    <text evidence="5">Homotetramer.</text>
</comment>
<dbReference type="InterPro" id="IPR031919">
    <property type="entry name" value="Fucosidase_C"/>
</dbReference>
<dbReference type="FunFam" id="2.60.40.1180:FF:000013">
    <property type="entry name" value="Alpha-L-fucosidase"/>
    <property type="match status" value="1"/>
</dbReference>
<dbReference type="GO" id="GO:0006004">
    <property type="term" value="P:fucose metabolic process"/>
    <property type="evidence" value="ECO:0007669"/>
    <property type="project" value="InterPro"/>
</dbReference>
<dbReference type="InterPro" id="IPR000933">
    <property type="entry name" value="Glyco_hydro_29"/>
</dbReference>
<dbReference type="Proteomes" id="UP000694845">
    <property type="component" value="Unplaced"/>
</dbReference>
<dbReference type="Pfam" id="PF01120">
    <property type="entry name" value="Alpha_L_fucos"/>
    <property type="match status" value="1"/>
</dbReference>
<comment type="catalytic activity">
    <reaction evidence="1">
        <text>a neolactoside IV(2)-alpha-Fuc-nLc4Cer(d18:1(4E)) + H2O = a neolactoside nLc4Cer(d18:1(4E)) + L-fucose</text>
        <dbReference type="Rhea" id="RHEA:48224"/>
        <dbReference type="ChEBI" id="CHEBI:2181"/>
        <dbReference type="ChEBI" id="CHEBI:15377"/>
        <dbReference type="ChEBI" id="CHEBI:17006"/>
        <dbReference type="ChEBI" id="CHEBI:28691"/>
    </reaction>
    <physiologicalReaction direction="left-to-right" evidence="1">
        <dbReference type="Rhea" id="RHEA:48225"/>
    </physiologicalReaction>
</comment>
<gene>
    <name evidence="15" type="primary">LOC110973688</name>
</gene>
<evidence type="ECO:0000256" key="2">
    <source>
        <dbReference type="ARBA" id="ARBA00000419"/>
    </source>
</evidence>
<name>A0A8B7XHV9_ACAPL</name>
<dbReference type="PANTHER" id="PTHR10030:SF37">
    <property type="entry name" value="ALPHA-L-FUCOSIDASE-RELATED"/>
    <property type="match status" value="1"/>
</dbReference>
<evidence type="ECO:0000256" key="8">
    <source>
        <dbReference type="ARBA" id="ARBA00022801"/>
    </source>
</evidence>
<dbReference type="OrthoDB" id="6039950at2759"/>
<proteinExistence type="inferred from homology"/>
<evidence type="ECO:0000256" key="5">
    <source>
        <dbReference type="ARBA" id="ARBA00011881"/>
    </source>
</evidence>
<comment type="function">
    <text evidence="3">Alpha-L-fucosidase is responsible for hydrolyzing the alpha-1,6-linked fucose joined to the reducing-end N-acetylglucosamine of the carbohydrate moieties of glycoproteins.</text>
</comment>
<keyword evidence="9" id="KW-0325">Glycoprotein</keyword>
<dbReference type="PRINTS" id="PR00741">
    <property type="entry name" value="GLHYDRLASE29"/>
</dbReference>
<comment type="catalytic activity">
    <reaction evidence="2">
        <text>a neolactoside IV(2)-alpha-Fuc-nLc4Cer(d18:0) + H2O = a neolactoside nLc4Cer(d18:0) + L-fucose</text>
        <dbReference type="Rhea" id="RHEA:49308"/>
        <dbReference type="ChEBI" id="CHEBI:2181"/>
        <dbReference type="ChEBI" id="CHEBI:15377"/>
        <dbReference type="ChEBI" id="CHEBI:91119"/>
        <dbReference type="ChEBI" id="CHEBI:91121"/>
    </reaction>
    <physiologicalReaction direction="left-to-right" evidence="2">
        <dbReference type="Rhea" id="RHEA:49309"/>
    </physiologicalReaction>
</comment>
<feature type="chain" id="PRO_5034423679" description="alpha-L-fucosidase" evidence="11">
    <location>
        <begin position="26"/>
        <end position="472"/>
    </location>
</feature>
<accession>A0A8B7XHV9</accession>
<feature type="domain" description="Alpha-L-fucosidase C-terminal" evidence="13">
    <location>
        <begin position="379"/>
        <end position="469"/>
    </location>
</feature>
<evidence type="ECO:0000256" key="10">
    <source>
        <dbReference type="ARBA" id="ARBA00023295"/>
    </source>
</evidence>
<dbReference type="InterPro" id="IPR057739">
    <property type="entry name" value="Glyco_hydro_29_N"/>
</dbReference>
<sequence>MAGYATKLSVVALCIFFGAIHQCLGKRVKYDYEYDYEPNWPSLDSRPLPPWYDEAKIGIFMHWGVFSVPSFGSEWFWWYWQGQPQAPYVEFMKENYRPGFTYADFASMFTAEFFDPNAFAEIIEASGAKYFVLTSKHHEGFTNWPSKYSWNWNAMDVGPKRDLVGELATAIRTTAKDVHFGLYHSLFEWFNPLFLQDQKAGFKTQAYVQDICLPELYEIVMSYKPDLLWSDGDWSATPDYWNSTEFLAWLYNSSPVKDTIVTNDRWGSGTLCQHGGYYTCSDRYNPGTLQKHKWENAMTIDKKSWGYRREATLADYLSIDELVAILAQTISCGGNLLMNIGPTHDGRIVPVFEERLRQMGAWLKVNGDAIYASKPWRVQNDTKTKDVWYTSKMEGSLLSVFAIVLDWPVTNQLLLGAPIATNQTQINMLGYSIPLQWKQAPSGGGIVVTMPALNPAQLPCQWAWVIKMQTVQ</sequence>
<evidence type="ECO:0000313" key="15">
    <source>
        <dbReference type="RefSeq" id="XP_022080384.1"/>
    </source>
</evidence>
<dbReference type="KEGG" id="aplc:110973688"/>
<feature type="signal peptide" evidence="11">
    <location>
        <begin position="1"/>
        <end position="25"/>
    </location>
</feature>
<dbReference type="InterPro" id="IPR016286">
    <property type="entry name" value="FUC_metazoa-typ"/>
</dbReference>
<evidence type="ECO:0000256" key="1">
    <source>
        <dbReference type="ARBA" id="ARBA00000321"/>
    </source>
</evidence>
<organism evidence="14 15">
    <name type="scientific">Acanthaster planci</name>
    <name type="common">Crown-of-thorns starfish</name>
    <dbReference type="NCBI Taxonomy" id="133434"/>
    <lineage>
        <taxon>Eukaryota</taxon>
        <taxon>Metazoa</taxon>
        <taxon>Echinodermata</taxon>
        <taxon>Eleutherozoa</taxon>
        <taxon>Asterozoa</taxon>
        <taxon>Asteroidea</taxon>
        <taxon>Valvatacea</taxon>
        <taxon>Valvatida</taxon>
        <taxon>Acanthasteridae</taxon>
        <taxon>Acanthaster</taxon>
    </lineage>
</organism>
<dbReference type="Gene3D" id="3.20.20.80">
    <property type="entry name" value="Glycosidases"/>
    <property type="match status" value="1"/>
</dbReference>
<feature type="domain" description="Glycoside hydrolase family 29 N-terminal" evidence="12">
    <location>
        <begin position="33"/>
        <end position="368"/>
    </location>
</feature>
<evidence type="ECO:0000256" key="9">
    <source>
        <dbReference type="ARBA" id="ARBA00023180"/>
    </source>
</evidence>
<keyword evidence="7 11" id="KW-0732">Signal</keyword>
<evidence type="ECO:0000256" key="3">
    <source>
        <dbReference type="ARBA" id="ARBA00004071"/>
    </source>
</evidence>
<dbReference type="PANTHER" id="PTHR10030">
    <property type="entry name" value="ALPHA-L-FUCOSIDASE"/>
    <property type="match status" value="1"/>
</dbReference>
<dbReference type="GeneID" id="110973688"/>
<dbReference type="GO" id="GO:0004560">
    <property type="term" value="F:alpha-L-fucosidase activity"/>
    <property type="evidence" value="ECO:0007669"/>
    <property type="project" value="UniProtKB-EC"/>
</dbReference>
<dbReference type="InterPro" id="IPR013780">
    <property type="entry name" value="Glyco_hydro_b"/>
</dbReference>
<dbReference type="PIRSF" id="PIRSF001092">
    <property type="entry name" value="Alpha-L-fucosidase"/>
    <property type="match status" value="1"/>
</dbReference>
<dbReference type="Gene3D" id="2.60.40.1180">
    <property type="entry name" value="Golgi alpha-mannosidase II"/>
    <property type="match status" value="1"/>
</dbReference>
<dbReference type="InterPro" id="IPR017853">
    <property type="entry name" value="GH"/>
</dbReference>
<protein>
    <recommendedName>
        <fullName evidence="6">alpha-L-fucosidase</fullName>
        <ecNumber evidence="6">3.2.1.51</ecNumber>
    </recommendedName>
</protein>
<keyword evidence="10 11" id="KW-0326">Glycosidase</keyword>
<dbReference type="RefSeq" id="XP_022080384.1">
    <property type="nucleotide sequence ID" value="XM_022224692.1"/>
</dbReference>
<evidence type="ECO:0000259" key="13">
    <source>
        <dbReference type="Pfam" id="PF16757"/>
    </source>
</evidence>
<evidence type="ECO:0000259" key="12">
    <source>
        <dbReference type="Pfam" id="PF01120"/>
    </source>
</evidence>
<dbReference type="OMA" id="WESTDKH"/>
<evidence type="ECO:0000256" key="11">
    <source>
        <dbReference type="PIRNR" id="PIRNR001092"/>
    </source>
</evidence>
<dbReference type="AlphaFoldDB" id="A0A8B7XHV9"/>
<evidence type="ECO:0000256" key="7">
    <source>
        <dbReference type="ARBA" id="ARBA00022729"/>
    </source>
</evidence>
<dbReference type="GO" id="GO:0016139">
    <property type="term" value="P:glycoside catabolic process"/>
    <property type="evidence" value="ECO:0007669"/>
    <property type="project" value="TreeGrafter"/>
</dbReference>
<dbReference type="Pfam" id="PF16757">
    <property type="entry name" value="Fucosidase_C"/>
    <property type="match status" value="1"/>
</dbReference>
<reference evidence="15" key="1">
    <citation type="submission" date="2025-08" db="UniProtKB">
        <authorList>
            <consortium name="RefSeq"/>
        </authorList>
    </citation>
    <scope>IDENTIFICATION</scope>
</reference>
<dbReference type="SMART" id="SM00812">
    <property type="entry name" value="Alpha_L_fucos"/>
    <property type="match status" value="1"/>
</dbReference>
<evidence type="ECO:0000256" key="6">
    <source>
        <dbReference type="ARBA" id="ARBA00012662"/>
    </source>
</evidence>
<dbReference type="FunFam" id="3.20.20.80:FF:000027">
    <property type="entry name" value="Alpha-L-fucosidase"/>
    <property type="match status" value="1"/>
</dbReference>
<dbReference type="SUPFAM" id="SSF51445">
    <property type="entry name" value="(Trans)glycosidases"/>
    <property type="match status" value="1"/>
</dbReference>
<keyword evidence="8 11" id="KW-0378">Hydrolase</keyword>
<evidence type="ECO:0000313" key="14">
    <source>
        <dbReference type="Proteomes" id="UP000694845"/>
    </source>
</evidence>
<dbReference type="EC" id="3.2.1.51" evidence="6"/>
<comment type="similarity">
    <text evidence="4 11">Belongs to the glycosyl hydrolase 29 family.</text>
</comment>
<keyword evidence="14" id="KW-1185">Reference proteome</keyword>
<dbReference type="GO" id="GO:0005764">
    <property type="term" value="C:lysosome"/>
    <property type="evidence" value="ECO:0007669"/>
    <property type="project" value="TreeGrafter"/>
</dbReference>
<evidence type="ECO:0000256" key="4">
    <source>
        <dbReference type="ARBA" id="ARBA00007951"/>
    </source>
</evidence>